<dbReference type="PANTHER" id="PTHR43065">
    <property type="entry name" value="SENSOR HISTIDINE KINASE"/>
    <property type="match status" value="1"/>
</dbReference>
<keyword evidence="18" id="KW-1185">Reference proteome</keyword>
<keyword evidence="7" id="KW-0547">Nucleotide-binding</keyword>
<evidence type="ECO:0000256" key="12">
    <source>
        <dbReference type="SAM" id="Phobius"/>
    </source>
</evidence>
<sequence>MTIKAKLSLLISIFVTLILGLNISIYYYSSQSGLRDNAEKQMQTIAKQIGSSLDAAEKSKRYMEETLGEKLRAVALAAQGELDPHVDHVSNEQLAKLSKKLGVDHISLWQRTADDIVVKKSSDPNEVGIGSKTWDYWYTAYNELFDLKKVTVSQGLKLPHYWSGPYQYATSDPTHINKWGNYYDGTTDYMINPYVNAQVFLDYENNAGTEALIRRLLQDNEDIIEIAGIDPEFFGKPEIVKIKKGVAVHNLDVRAVPFGVYELKNEAEDVELVRRAAATGKAEITKTTIRGKEVMRSFVPIGGEKPLVVGISFDYGTVRASLIDQLWLHASISLGLVVVSWFASYVLSGFLIRPLRSILDSVNAMAGGRFGSPIEIRSRDELGMLSESVNVMADNLQSYMGRLKASAEELRSTKEYLESFVTNTSDAIVVTDLDGIVIQANNAFEAMFGWNRQEAMNRPLGHVPESRAEEYAALRDIIMRGDSVADFETVRERTNGQPIDVSITVSPIRGENDEVVAIAEICRNITARKQSEEVIIRTEKLSVIGQLAAGVAHEIRNPLTTLRGFVQLNKQQGGLSGEYLDIMLSELDRINFIVSELLVLAKPQIHRYEELDAGQLLHDMISLLDTQAGLSNVVIETSFGNDVPKMIGDSIQLKQVFLNIMKNSIEAMDHGGTLSIELDVEPSRDTILLRFIDEGKGISDEDLARLGEPFFTRKVSGNGLGLMVSQRIITNHKGTMNVSSKLGEGTCVEIRFPVAGGPRIVFA</sequence>
<reference evidence="18" key="1">
    <citation type="journal article" date="2019" name="Int. J. Syst. Evol. Microbiol.">
        <title>The Global Catalogue of Microorganisms (GCM) 10K type strain sequencing project: providing services to taxonomists for standard genome sequencing and annotation.</title>
        <authorList>
            <consortium name="The Broad Institute Genomics Platform"/>
            <consortium name="The Broad Institute Genome Sequencing Center for Infectious Disease"/>
            <person name="Wu L."/>
            <person name="Ma J."/>
        </authorList>
    </citation>
    <scope>NUCLEOTIDE SEQUENCE [LARGE SCALE GENOMIC DNA]</scope>
    <source>
        <strain evidence="18">CGMCC 1.18575</strain>
    </source>
</reference>
<dbReference type="Gene3D" id="3.30.565.10">
    <property type="entry name" value="Histidine kinase-like ATPase, C-terminal domain"/>
    <property type="match status" value="1"/>
</dbReference>
<keyword evidence="10" id="KW-0902">Two-component regulatory system</keyword>
<dbReference type="CDD" id="cd00130">
    <property type="entry name" value="PAS"/>
    <property type="match status" value="1"/>
</dbReference>
<dbReference type="InterPro" id="IPR035965">
    <property type="entry name" value="PAS-like_dom_sf"/>
</dbReference>
<dbReference type="InterPro" id="IPR036890">
    <property type="entry name" value="HATPase_C_sf"/>
</dbReference>
<dbReference type="InterPro" id="IPR013767">
    <property type="entry name" value="PAS_fold"/>
</dbReference>
<dbReference type="RefSeq" id="WP_378137672.1">
    <property type="nucleotide sequence ID" value="NZ_JBHSMI010000052.1"/>
</dbReference>
<keyword evidence="9 17" id="KW-0067">ATP-binding</keyword>
<dbReference type="InterPro" id="IPR000700">
    <property type="entry name" value="PAS-assoc_C"/>
</dbReference>
<dbReference type="SUPFAM" id="SSF47384">
    <property type="entry name" value="Homodimeric domain of signal transducing histidine kinase"/>
    <property type="match status" value="1"/>
</dbReference>
<evidence type="ECO:0000259" key="16">
    <source>
        <dbReference type="PROSITE" id="PS50885"/>
    </source>
</evidence>
<keyword evidence="12" id="KW-0812">Transmembrane</keyword>
<feature type="transmembrane region" description="Helical" evidence="12">
    <location>
        <begin position="7"/>
        <end position="28"/>
    </location>
</feature>
<dbReference type="Pfam" id="PF02518">
    <property type="entry name" value="HATPase_c"/>
    <property type="match status" value="1"/>
</dbReference>
<dbReference type="SMART" id="SM00388">
    <property type="entry name" value="HisKA"/>
    <property type="match status" value="1"/>
</dbReference>
<evidence type="ECO:0000313" key="18">
    <source>
        <dbReference type="Proteomes" id="UP001596113"/>
    </source>
</evidence>
<dbReference type="GO" id="GO:0005524">
    <property type="term" value="F:ATP binding"/>
    <property type="evidence" value="ECO:0007669"/>
    <property type="project" value="UniProtKB-KW"/>
</dbReference>
<dbReference type="Gene3D" id="3.30.450.20">
    <property type="entry name" value="PAS domain"/>
    <property type="match status" value="1"/>
</dbReference>
<dbReference type="Pfam" id="PF00512">
    <property type="entry name" value="HisKA"/>
    <property type="match status" value="1"/>
</dbReference>
<dbReference type="InterPro" id="IPR000014">
    <property type="entry name" value="PAS"/>
</dbReference>
<feature type="domain" description="Histidine kinase" evidence="13">
    <location>
        <begin position="550"/>
        <end position="756"/>
    </location>
</feature>
<evidence type="ECO:0000256" key="7">
    <source>
        <dbReference type="ARBA" id="ARBA00022741"/>
    </source>
</evidence>
<dbReference type="Pfam" id="PF00672">
    <property type="entry name" value="HAMP"/>
    <property type="match status" value="1"/>
</dbReference>
<comment type="catalytic activity">
    <reaction evidence="1">
        <text>ATP + protein L-histidine = ADP + protein N-phospho-L-histidine.</text>
        <dbReference type="EC" id="2.7.13.3"/>
    </reaction>
</comment>
<dbReference type="SMART" id="SM00387">
    <property type="entry name" value="HATPase_c"/>
    <property type="match status" value="1"/>
</dbReference>
<feature type="domain" description="PAC" evidence="15">
    <location>
        <begin position="485"/>
        <end position="537"/>
    </location>
</feature>
<comment type="caution">
    <text evidence="17">The sequence shown here is derived from an EMBL/GenBank/DDBJ whole genome shotgun (WGS) entry which is preliminary data.</text>
</comment>
<dbReference type="CDD" id="cd00082">
    <property type="entry name" value="HisKA"/>
    <property type="match status" value="1"/>
</dbReference>
<evidence type="ECO:0000259" key="13">
    <source>
        <dbReference type="PROSITE" id="PS50109"/>
    </source>
</evidence>
<keyword evidence="4" id="KW-1003">Cell membrane</keyword>
<evidence type="ECO:0000256" key="2">
    <source>
        <dbReference type="ARBA" id="ARBA00004651"/>
    </source>
</evidence>
<comment type="subcellular location">
    <subcellularLocation>
        <location evidence="2">Cell membrane</location>
        <topology evidence="2">Multi-pass membrane protein</topology>
    </subcellularLocation>
</comment>
<feature type="domain" description="PAS" evidence="14">
    <location>
        <begin position="413"/>
        <end position="458"/>
    </location>
</feature>
<evidence type="ECO:0000313" key="17">
    <source>
        <dbReference type="EMBL" id="MFC5405937.1"/>
    </source>
</evidence>
<evidence type="ECO:0000256" key="10">
    <source>
        <dbReference type="ARBA" id="ARBA00023012"/>
    </source>
</evidence>
<keyword evidence="12" id="KW-1133">Transmembrane helix</keyword>
<keyword evidence="5" id="KW-0597">Phosphoprotein</keyword>
<dbReference type="Proteomes" id="UP001596113">
    <property type="component" value="Unassembled WGS sequence"/>
</dbReference>
<dbReference type="PROSITE" id="PS50885">
    <property type="entry name" value="HAMP"/>
    <property type="match status" value="1"/>
</dbReference>
<evidence type="ECO:0000256" key="9">
    <source>
        <dbReference type="ARBA" id="ARBA00022840"/>
    </source>
</evidence>
<keyword evidence="8" id="KW-0418">Kinase</keyword>
<dbReference type="EMBL" id="JBHSMI010000052">
    <property type="protein sequence ID" value="MFC5405937.1"/>
    <property type="molecule type" value="Genomic_DNA"/>
</dbReference>
<organism evidence="17 18">
    <name type="scientific">Cohnella soli</name>
    <dbReference type="NCBI Taxonomy" id="425005"/>
    <lineage>
        <taxon>Bacteria</taxon>
        <taxon>Bacillati</taxon>
        <taxon>Bacillota</taxon>
        <taxon>Bacilli</taxon>
        <taxon>Bacillales</taxon>
        <taxon>Paenibacillaceae</taxon>
        <taxon>Cohnella</taxon>
    </lineage>
</organism>
<evidence type="ECO:0000256" key="3">
    <source>
        <dbReference type="ARBA" id="ARBA00012438"/>
    </source>
</evidence>
<dbReference type="SUPFAM" id="SSF158472">
    <property type="entry name" value="HAMP domain-like"/>
    <property type="match status" value="1"/>
</dbReference>
<dbReference type="InterPro" id="IPR003661">
    <property type="entry name" value="HisK_dim/P_dom"/>
</dbReference>
<dbReference type="SMART" id="SM00304">
    <property type="entry name" value="HAMP"/>
    <property type="match status" value="1"/>
</dbReference>
<dbReference type="EC" id="2.7.13.3" evidence="3"/>
<dbReference type="InterPro" id="IPR003594">
    <property type="entry name" value="HATPase_dom"/>
</dbReference>
<dbReference type="PROSITE" id="PS50109">
    <property type="entry name" value="HIS_KIN"/>
    <property type="match status" value="1"/>
</dbReference>
<gene>
    <name evidence="17" type="ORF">ACFPOF_24615</name>
</gene>
<evidence type="ECO:0000256" key="5">
    <source>
        <dbReference type="ARBA" id="ARBA00022553"/>
    </source>
</evidence>
<evidence type="ECO:0000259" key="14">
    <source>
        <dbReference type="PROSITE" id="PS50112"/>
    </source>
</evidence>
<dbReference type="Gene3D" id="6.10.340.10">
    <property type="match status" value="1"/>
</dbReference>
<evidence type="ECO:0000259" key="15">
    <source>
        <dbReference type="PROSITE" id="PS50113"/>
    </source>
</evidence>
<evidence type="ECO:0000256" key="8">
    <source>
        <dbReference type="ARBA" id="ARBA00022777"/>
    </source>
</evidence>
<dbReference type="SMART" id="SM00091">
    <property type="entry name" value="PAS"/>
    <property type="match status" value="1"/>
</dbReference>
<dbReference type="InterPro" id="IPR005467">
    <property type="entry name" value="His_kinase_dom"/>
</dbReference>
<dbReference type="InterPro" id="IPR036097">
    <property type="entry name" value="HisK_dim/P_sf"/>
</dbReference>
<proteinExistence type="predicted"/>
<evidence type="ECO:0000256" key="11">
    <source>
        <dbReference type="ARBA" id="ARBA00023136"/>
    </source>
</evidence>
<dbReference type="PANTHER" id="PTHR43065:SF34">
    <property type="entry name" value="SPORULATION KINASE A"/>
    <property type="match status" value="1"/>
</dbReference>
<dbReference type="InterPro" id="IPR004358">
    <property type="entry name" value="Sig_transdc_His_kin-like_C"/>
</dbReference>
<dbReference type="Gene3D" id="1.10.287.130">
    <property type="match status" value="1"/>
</dbReference>
<evidence type="ECO:0000256" key="4">
    <source>
        <dbReference type="ARBA" id="ARBA00022475"/>
    </source>
</evidence>
<keyword evidence="11 12" id="KW-0472">Membrane</keyword>
<name>A0ABW0I3R5_9BACL</name>
<keyword evidence="6" id="KW-0808">Transferase</keyword>
<dbReference type="CDD" id="cd06225">
    <property type="entry name" value="HAMP"/>
    <property type="match status" value="1"/>
</dbReference>
<dbReference type="PRINTS" id="PR00344">
    <property type="entry name" value="BCTRLSENSOR"/>
</dbReference>
<dbReference type="PROSITE" id="PS50113">
    <property type="entry name" value="PAC"/>
    <property type="match status" value="1"/>
</dbReference>
<feature type="domain" description="HAMP" evidence="16">
    <location>
        <begin position="349"/>
        <end position="401"/>
    </location>
</feature>
<dbReference type="SUPFAM" id="SSF55785">
    <property type="entry name" value="PYP-like sensor domain (PAS domain)"/>
    <property type="match status" value="1"/>
</dbReference>
<evidence type="ECO:0000256" key="6">
    <source>
        <dbReference type="ARBA" id="ARBA00022679"/>
    </source>
</evidence>
<evidence type="ECO:0000256" key="1">
    <source>
        <dbReference type="ARBA" id="ARBA00000085"/>
    </source>
</evidence>
<dbReference type="NCBIfam" id="TIGR00229">
    <property type="entry name" value="sensory_box"/>
    <property type="match status" value="1"/>
</dbReference>
<dbReference type="Pfam" id="PF00989">
    <property type="entry name" value="PAS"/>
    <property type="match status" value="1"/>
</dbReference>
<accession>A0ABW0I3R5</accession>
<dbReference type="InterPro" id="IPR003660">
    <property type="entry name" value="HAMP_dom"/>
</dbReference>
<protein>
    <recommendedName>
        <fullName evidence="3">histidine kinase</fullName>
        <ecNumber evidence="3">2.7.13.3</ecNumber>
    </recommendedName>
</protein>
<dbReference type="PROSITE" id="PS50112">
    <property type="entry name" value="PAS"/>
    <property type="match status" value="1"/>
</dbReference>
<dbReference type="SUPFAM" id="SSF55874">
    <property type="entry name" value="ATPase domain of HSP90 chaperone/DNA topoisomerase II/histidine kinase"/>
    <property type="match status" value="1"/>
</dbReference>